<accession>A0A9P6AAY1</accession>
<comment type="caution">
    <text evidence="1">The sequence shown here is derived from an EMBL/GenBank/DDBJ whole genome shotgun (WGS) entry which is preliminary data.</text>
</comment>
<protein>
    <submittedName>
        <fullName evidence="1">Uncharacterized protein</fullName>
    </submittedName>
</protein>
<organism evidence="1 2">
    <name type="scientific">Hydnum rufescens UP504</name>
    <dbReference type="NCBI Taxonomy" id="1448309"/>
    <lineage>
        <taxon>Eukaryota</taxon>
        <taxon>Fungi</taxon>
        <taxon>Dikarya</taxon>
        <taxon>Basidiomycota</taxon>
        <taxon>Agaricomycotina</taxon>
        <taxon>Agaricomycetes</taxon>
        <taxon>Cantharellales</taxon>
        <taxon>Hydnaceae</taxon>
        <taxon>Hydnum</taxon>
    </lineage>
</organism>
<gene>
    <name evidence="1" type="ORF">BS47DRAFT_1403051</name>
</gene>
<reference evidence="1" key="1">
    <citation type="journal article" date="2020" name="Nat. Commun.">
        <title>Large-scale genome sequencing of mycorrhizal fungi provides insights into the early evolution of symbiotic traits.</title>
        <authorList>
            <person name="Miyauchi S."/>
            <person name="Kiss E."/>
            <person name="Kuo A."/>
            <person name="Drula E."/>
            <person name="Kohler A."/>
            <person name="Sanchez-Garcia M."/>
            <person name="Morin E."/>
            <person name="Andreopoulos B."/>
            <person name="Barry K.W."/>
            <person name="Bonito G."/>
            <person name="Buee M."/>
            <person name="Carver A."/>
            <person name="Chen C."/>
            <person name="Cichocki N."/>
            <person name="Clum A."/>
            <person name="Culley D."/>
            <person name="Crous P.W."/>
            <person name="Fauchery L."/>
            <person name="Girlanda M."/>
            <person name="Hayes R.D."/>
            <person name="Keri Z."/>
            <person name="LaButti K."/>
            <person name="Lipzen A."/>
            <person name="Lombard V."/>
            <person name="Magnuson J."/>
            <person name="Maillard F."/>
            <person name="Murat C."/>
            <person name="Nolan M."/>
            <person name="Ohm R.A."/>
            <person name="Pangilinan J."/>
            <person name="Pereira M.F."/>
            <person name="Perotto S."/>
            <person name="Peter M."/>
            <person name="Pfister S."/>
            <person name="Riley R."/>
            <person name="Sitrit Y."/>
            <person name="Stielow J.B."/>
            <person name="Szollosi G."/>
            <person name="Zifcakova L."/>
            <person name="Stursova M."/>
            <person name="Spatafora J.W."/>
            <person name="Tedersoo L."/>
            <person name="Vaario L.M."/>
            <person name="Yamada A."/>
            <person name="Yan M."/>
            <person name="Wang P."/>
            <person name="Xu J."/>
            <person name="Bruns T."/>
            <person name="Baldrian P."/>
            <person name="Vilgalys R."/>
            <person name="Dunand C."/>
            <person name="Henrissat B."/>
            <person name="Grigoriev I.V."/>
            <person name="Hibbett D."/>
            <person name="Nagy L.G."/>
            <person name="Martin F.M."/>
        </authorList>
    </citation>
    <scope>NUCLEOTIDE SEQUENCE</scope>
    <source>
        <strain evidence="1">UP504</strain>
    </source>
</reference>
<dbReference type="EMBL" id="MU129576">
    <property type="protein sequence ID" value="KAF9502833.1"/>
    <property type="molecule type" value="Genomic_DNA"/>
</dbReference>
<dbReference type="Proteomes" id="UP000886523">
    <property type="component" value="Unassembled WGS sequence"/>
</dbReference>
<name>A0A9P6AAY1_9AGAM</name>
<proteinExistence type="predicted"/>
<evidence type="ECO:0000313" key="2">
    <source>
        <dbReference type="Proteomes" id="UP000886523"/>
    </source>
</evidence>
<sequence length="61" mass="7274">MWFHEEYSAAMDLFMGSKDEDVSYFGLLRAHQLLDSVRMPLALHQHYGIWSNVRVQLEQEF</sequence>
<evidence type="ECO:0000313" key="1">
    <source>
        <dbReference type="EMBL" id="KAF9502833.1"/>
    </source>
</evidence>
<dbReference type="AlphaFoldDB" id="A0A9P6AAY1"/>
<keyword evidence="2" id="KW-1185">Reference proteome</keyword>